<evidence type="ECO:0000313" key="3">
    <source>
        <dbReference type="Proteomes" id="UP000243459"/>
    </source>
</evidence>
<feature type="region of interest" description="Disordered" evidence="1">
    <location>
        <begin position="216"/>
        <end position="403"/>
    </location>
</feature>
<keyword evidence="3" id="KW-1185">Reference proteome</keyword>
<feature type="compositionally biased region" description="Polar residues" evidence="1">
    <location>
        <begin position="520"/>
        <end position="546"/>
    </location>
</feature>
<sequence length="1212" mass="134922">MANRSSSPSSELLHPSPPFPVFVDTNLDTRFAFNVFPEDTVANLKQKVRTEHVLCFPDIGEVSVKAVKVKRRGSLYHLLDSMFVMRAFSEITRAGFLHLDLEPTTSILNCQTEATNTIMNESHQEPKVNNLLQIDRNTSLVPVGGEDRDESLVANEMSIEKGPVQTSMENDHERERTPDNLLKEPSAKEVHVLSSELDIRPDTGIREMELVTVGDAMVGSNHQKESMKVAAEDRKRDNHGDGGIGPDENVRVIASKKEKSRKRSSALQSDQFLDGKSEHPYAEKKKRKKDESFKEPVKDQLTELNLKNTVYKKETDQSSSEGFLTDSSLHQNPIDGKQKNQKKKKSLPENDEPQQDESVDNSIRNTDAALGEQAAEENHVEHTETLPSPSIELPTQEFSNTNPEVPLQKNAEALGKESNVAAIYEESIQPINRDGVDLEVAANPIEKDGDALVSSEKPVNKEKIDEVLRNSHDKFGKVSDVVMNDIQLSNKNVKESGIPSEVNVKSSKRSRKKKGEKTELSNTSSAVLETVNSSKDQVAEENQNKMLSIPEEYPGENFKAENVTGDAAASGYSVPVESKLPCSPSDKKKKRKQKKAEKFELHQQEPKLQSSTHEILNSPRNQVVEKLMEEQSVRNPGDESKEETVLGEAVANFKTAEAIIPSNTNDKKSKRSRKKTEKSVNFVVDKVIEENLKESLEDNNKDTSGRHLEHPAKGHEETTIYGNAKVDANMSILDSEVPLRPSDKESKRRKKKAENNELPNKESKDDTGHTLTRDHTSKNLEKVLGITSKGSGIEFNPRINSDETGQNNNHADLSNLGLSGFDDSSDKNETRHLSAQNTTEENTTGLQKAHEASDVKNVEHAIGKESTESIQENDNRELPKSDSGKIDFLKVFDPEARQLEMTQELPSVETETKKINKEKTKRKKKLNPSPQEPTAKWLRPLDSDKQHISRKKPQEKDSGKPNLIQIPEELLFSKKHKQKTADFVHKSDVGSPRSSKDDHKSKNFDASIRNSPGGGPVTQNSFHAVGRVPAEETMDDLAASSDSTKEDTPVIKKRYRVAVRKVPSSRYQKVPDKLNEEKTLLSASAKIFDDASSGSSEEEFEVSNRQALEKATPDNSSTSDESDGSIEDTQISYKDSSEAESDHHKGEKGSKAAKSNLTQKPNVKRKGKPISTILKSTRSYKKAKRITASQSELDESESQQLDVVPETQPDSL</sequence>
<feature type="compositionally biased region" description="Polar residues" evidence="1">
    <location>
        <begin position="833"/>
        <end position="846"/>
    </location>
</feature>
<feature type="compositionally biased region" description="Polar residues" evidence="1">
    <location>
        <begin position="317"/>
        <end position="331"/>
    </location>
</feature>
<proteinExistence type="predicted"/>
<evidence type="ECO:0000256" key="1">
    <source>
        <dbReference type="SAM" id="MobiDB-lite"/>
    </source>
</evidence>
<feature type="compositionally biased region" description="Basic and acidic residues" evidence="1">
    <location>
        <begin position="596"/>
        <end position="605"/>
    </location>
</feature>
<dbReference type="Proteomes" id="UP000243459">
    <property type="component" value="Chromosome 2"/>
</dbReference>
<feature type="compositionally biased region" description="Polar residues" evidence="1">
    <location>
        <begin position="798"/>
        <end position="812"/>
    </location>
</feature>
<reference evidence="3" key="1">
    <citation type="journal article" date="2017" name="Nat. Commun.">
        <title>The asparagus genome sheds light on the origin and evolution of a young Y chromosome.</title>
        <authorList>
            <person name="Harkess A."/>
            <person name="Zhou J."/>
            <person name="Xu C."/>
            <person name="Bowers J.E."/>
            <person name="Van der Hulst R."/>
            <person name="Ayyampalayam S."/>
            <person name="Mercati F."/>
            <person name="Riccardi P."/>
            <person name="McKain M.R."/>
            <person name="Kakrana A."/>
            <person name="Tang H."/>
            <person name="Ray J."/>
            <person name="Groenendijk J."/>
            <person name="Arikit S."/>
            <person name="Mathioni S.M."/>
            <person name="Nakano M."/>
            <person name="Shan H."/>
            <person name="Telgmann-Rauber A."/>
            <person name="Kanno A."/>
            <person name="Yue Z."/>
            <person name="Chen H."/>
            <person name="Li W."/>
            <person name="Chen Y."/>
            <person name="Xu X."/>
            <person name="Zhang Y."/>
            <person name="Luo S."/>
            <person name="Chen H."/>
            <person name="Gao J."/>
            <person name="Mao Z."/>
            <person name="Pires J.C."/>
            <person name="Luo M."/>
            <person name="Kudrna D."/>
            <person name="Wing R.A."/>
            <person name="Meyers B.C."/>
            <person name="Yi K."/>
            <person name="Kong H."/>
            <person name="Lavrijsen P."/>
            <person name="Sunseri F."/>
            <person name="Falavigna A."/>
            <person name="Ye Y."/>
            <person name="Leebens-Mack J.H."/>
            <person name="Chen G."/>
        </authorList>
    </citation>
    <scope>NUCLEOTIDE SEQUENCE [LARGE SCALE GENOMIC DNA]</scope>
    <source>
        <strain evidence="3">cv. DH0086</strain>
    </source>
</reference>
<dbReference type="AlphaFoldDB" id="A0A5P1FLW8"/>
<feature type="compositionally biased region" description="Basic and acidic residues" evidence="1">
    <location>
        <begin position="848"/>
        <end position="886"/>
    </location>
</feature>
<feature type="compositionally biased region" description="Basic and acidic residues" evidence="1">
    <location>
        <begin position="273"/>
        <end position="301"/>
    </location>
</feature>
<gene>
    <name evidence="2" type="ORF">A4U43_C02F9240</name>
</gene>
<name>A0A5P1FLW8_ASPOF</name>
<organism evidence="2 3">
    <name type="scientific">Asparagus officinalis</name>
    <name type="common">Garden asparagus</name>
    <dbReference type="NCBI Taxonomy" id="4686"/>
    <lineage>
        <taxon>Eukaryota</taxon>
        <taxon>Viridiplantae</taxon>
        <taxon>Streptophyta</taxon>
        <taxon>Embryophyta</taxon>
        <taxon>Tracheophyta</taxon>
        <taxon>Spermatophyta</taxon>
        <taxon>Magnoliopsida</taxon>
        <taxon>Liliopsida</taxon>
        <taxon>Asparagales</taxon>
        <taxon>Asparagaceae</taxon>
        <taxon>Asparagoideae</taxon>
        <taxon>Asparagus</taxon>
    </lineage>
</organism>
<feature type="region of interest" description="Disordered" evidence="1">
    <location>
        <begin position="1088"/>
        <end position="1212"/>
    </location>
</feature>
<feature type="compositionally biased region" description="Basic and acidic residues" evidence="1">
    <location>
        <begin position="979"/>
        <end position="1003"/>
    </location>
</feature>
<feature type="region of interest" description="Disordered" evidence="1">
    <location>
        <begin position="156"/>
        <end position="190"/>
    </location>
</feature>
<feature type="compositionally biased region" description="Basic residues" evidence="1">
    <location>
        <begin position="506"/>
        <end position="515"/>
    </location>
</feature>
<feature type="compositionally biased region" description="Basic and acidic residues" evidence="1">
    <location>
        <begin position="1135"/>
        <end position="1150"/>
    </location>
</feature>
<dbReference type="OrthoDB" id="1093005at2759"/>
<feature type="compositionally biased region" description="Basic and acidic residues" evidence="1">
    <location>
        <begin position="169"/>
        <end position="190"/>
    </location>
</feature>
<feature type="compositionally biased region" description="Basic and acidic residues" evidence="1">
    <location>
        <begin position="686"/>
        <end position="718"/>
    </location>
</feature>
<feature type="compositionally biased region" description="Acidic residues" evidence="1">
    <location>
        <begin position="349"/>
        <end position="359"/>
    </location>
</feature>
<dbReference type="OMA" id="RENANPK"/>
<feature type="compositionally biased region" description="Basic and acidic residues" evidence="1">
    <location>
        <begin position="939"/>
        <end position="959"/>
    </location>
</feature>
<protein>
    <submittedName>
        <fullName evidence="2">Uncharacterized protein</fullName>
    </submittedName>
</protein>
<accession>A0A5P1FLW8</accession>
<feature type="region of interest" description="Disordered" evidence="1">
    <location>
        <begin position="488"/>
        <end position="617"/>
    </location>
</feature>
<feature type="region of interest" description="Disordered" evidence="1">
    <location>
        <begin position="655"/>
        <end position="886"/>
    </location>
</feature>
<dbReference type="EMBL" id="CM007382">
    <property type="protein sequence ID" value="ONK77671.1"/>
    <property type="molecule type" value="Genomic_DNA"/>
</dbReference>
<evidence type="ECO:0000313" key="2">
    <source>
        <dbReference type="EMBL" id="ONK77671.1"/>
    </source>
</evidence>
<dbReference type="Gramene" id="ONK77671">
    <property type="protein sequence ID" value="ONK77671"/>
    <property type="gene ID" value="A4U43_C02F9240"/>
</dbReference>
<feature type="compositionally biased region" description="Polar residues" evidence="1">
    <location>
        <begin position="606"/>
        <end position="617"/>
    </location>
</feature>
<feature type="compositionally biased region" description="Basic and acidic residues" evidence="1">
    <location>
        <begin position="753"/>
        <end position="781"/>
    </location>
</feature>
<feature type="region of interest" description="Disordered" evidence="1">
    <location>
        <begin position="899"/>
        <end position="1051"/>
    </location>
</feature>
<feature type="compositionally biased region" description="Basic and acidic residues" evidence="1">
    <location>
        <begin position="222"/>
        <end position="240"/>
    </location>
</feature>